<dbReference type="InterPro" id="IPR052519">
    <property type="entry name" value="Euk-type_GlcNAc_Kinase"/>
</dbReference>
<dbReference type="Gene3D" id="1.10.720.160">
    <property type="match status" value="1"/>
</dbReference>
<evidence type="ECO:0000313" key="1">
    <source>
        <dbReference type="EMBL" id="MXV50946.1"/>
    </source>
</evidence>
<dbReference type="RefSeq" id="WP_160844125.1">
    <property type="nucleotide sequence ID" value="NZ_WVHT01000003.1"/>
</dbReference>
<accession>A0A7K1Y8N8</accession>
<proteinExistence type="predicted"/>
<keyword evidence="2" id="KW-1185">Reference proteome</keyword>
<dbReference type="CDD" id="cd24079">
    <property type="entry name" value="ASKHA_NBD_PG1100-like"/>
    <property type="match status" value="1"/>
</dbReference>
<dbReference type="SUPFAM" id="SSF53067">
    <property type="entry name" value="Actin-like ATPase domain"/>
    <property type="match status" value="2"/>
</dbReference>
<gene>
    <name evidence="1" type="ORF">GS399_08165</name>
</gene>
<evidence type="ECO:0000313" key="2">
    <source>
        <dbReference type="Proteomes" id="UP000466586"/>
    </source>
</evidence>
<name>A0A7K1Y8N8_9SPHI</name>
<dbReference type="PANTHER" id="PTHR43190:SF3">
    <property type="entry name" value="N-ACETYL-D-GLUCOSAMINE KINASE"/>
    <property type="match status" value="1"/>
</dbReference>
<dbReference type="Proteomes" id="UP000466586">
    <property type="component" value="Unassembled WGS sequence"/>
</dbReference>
<reference evidence="1 2" key="1">
    <citation type="submission" date="2019-11" db="EMBL/GenBank/DDBJ databases">
        <title>Pedobacter sp. HMF7647 Genome sequencing and assembly.</title>
        <authorList>
            <person name="Kang H."/>
            <person name="Kim H."/>
            <person name="Joh K."/>
        </authorList>
    </citation>
    <scope>NUCLEOTIDE SEQUENCE [LARGE SCALE GENOMIC DNA]</scope>
    <source>
        <strain evidence="1 2">HMF7647</strain>
    </source>
</reference>
<dbReference type="PANTHER" id="PTHR43190">
    <property type="entry name" value="N-ACETYL-D-GLUCOSAMINE KINASE"/>
    <property type="match status" value="1"/>
</dbReference>
<protein>
    <submittedName>
        <fullName evidence="1">N-acetylglucosamine kinase</fullName>
    </submittedName>
</protein>
<dbReference type="EMBL" id="WVHT01000003">
    <property type="protein sequence ID" value="MXV50946.1"/>
    <property type="molecule type" value="Genomic_DNA"/>
</dbReference>
<sequence>MILIADGGSTKTSWTLIQDGSLTKQFYTEGYNPYYASSEYITNSLKQALPDDLDPDAVLEIAFYGAGVHNAQKAGIVESAFKRIFNRCKVNIDHDLLAAARALLGNEPGFAAILGTGTNTCLYDGDQIIHHVDSCGYIIGDEGSGCHIGLKILKDYLRGAMPNNLLTAFHEKYQLTESEIMDHVYTEPFANRYAASFTRFAGENIHESYCQNLIKESFIQFFEQLVSVYPSYKSYSFNCIGSVGYSFREILSETAQSFGMQTGVIVSSPMDGLVEYHLKNLSK</sequence>
<organism evidence="1 2">
    <name type="scientific">Hufsiella arboris</name>
    <dbReference type="NCBI Taxonomy" id="2695275"/>
    <lineage>
        <taxon>Bacteria</taxon>
        <taxon>Pseudomonadati</taxon>
        <taxon>Bacteroidota</taxon>
        <taxon>Sphingobacteriia</taxon>
        <taxon>Sphingobacteriales</taxon>
        <taxon>Sphingobacteriaceae</taxon>
        <taxon>Hufsiella</taxon>
    </lineage>
</organism>
<dbReference type="GO" id="GO:0016301">
    <property type="term" value="F:kinase activity"/>
    <property type="evidence" value="ECO:0007669"/>
    <property type="project" value="UniProtKB-KW"/>
</dbReference>
<comment type="caution">
    <text evidence="1">The sequence shown here is derived from an EMBL/GenBank/DDBJ whole genome shotgun (WGS) entry which is preliminary data.</text>
</comment>
<keyword evidence="1" id="KW-0418">Kinase</keyword>
<dbReference type="AlphaFoldDB" id="A0A7K1Y8N8"/>
<keyword evidence="1" id="KW-0808">Transferase</keyword>
<dbReference type="InterPro" id="IPR043129">
    <property type="entry name" value="ATPase_NBD"/>
</dbReference>
<dbReference type="Gene3D" id="3.30.420.40">
    <property type="match status" value="2"/>
</dbReference>